<comment type="caution">
    <text evidence="1">The sequence shown here is derived from an EMBL/GenBank/DDBJ whole genome shotgun (WGS) entry which is preliminary data.</text>
</comment>
<protein>
    <recommendedName>
        <fullName evidence="3">F-box domain-containing protein</fullName>
    </recommendedName>
</protein>
<dbReference type="EMBL" id="PGCJ01000805">
    <property type="protein sequence ID" value="PLW19958.1"/>
    <property type="molecule type" value="Genomic_DNA"/>
</dbReference>
<keyword evidence="2" id="KW-1185">Reference proteome</keyword>
<dbReference type="SUPFAM" id="SSF52047">
    <property type="entry name" value="RNI-like"/>
    <property type="match status" value="1"/>
</dbReference>
<evidence type="ECO:0000313" key="1">
    <source>
        <dbReference type="EMBL" id="PLW19958.1"/>
    </source>
</evidence>
<accession>A0A2N5T3A8</accession>
<dbReference type="AlphaFoldDB" id="A0A2N5T3A8"/>
<evidence type="ECO:0008006" key="3">
    <source>
        <dbReference type="Google" id="ProtNLM"/>
    </source>
</evidence>
<proteinExistence type="predicted"/>
<dbReference type="OrthoDB" id="2500352at2759"/>
<sequence>MPTILDLPREIFELVFSHLIDMSTPQDYPSRRSGVSKSAAASLRLVCREWEGWLFAHHLYHSLRFSTASRLSAFIDHLNRRSSSLPHATCEHLEVINLWSVEKPPQARPRDAINSEILESLLELFSDTIITLHIIFVDIFTLPSQTIKAIGRVKDLTNLKLKTLALFSGSESSAADPACLHSLMMEAQSLKSLQVSVPFVLPSIPDLTAGARYPAITHLEINVRHLSANEFLSIATALKPSLKLLYLGSGVEDSDPVYETLKETLEALSVYYGISLIPIIDLPVRFSKLRVLAMHRFPHFNLLRDVLLSHTSIEIVAISAAGWILDTMTLDTFSDLPQFKKLVLMNAPPDYTIPPLCLAACEAHRIQCVTVDHDKLPLLMEL</sequence>
<reference evidence="1 2" key="1">
    <citation type="submission" date="2017-11" db="EMBL/GenBank/DDBJ databases">
        <title>De novo assembly and phasing of dikaryotic genomes from two isolates of Puccinia coronata f. sp. avenae, the causal agent of oat crown rust.</title>
        <authorList>
            <person name="Miller M.E."/>
            <person name="Zhang Y."/>
            <person name="Omidvar V."/>
            <person name="Sperschneider J."/>
            <person name="Schwessinger B."/>
            <person name="Raley C."/>
            <person name="Palmer J.M."/>
            <person name="Garnica D."/>
            <person name="Upadhyaya N."/>
            <person name="Rathjen J."/>
            <person name="Taylor J.M."/>
            <person name="Park R.F."/>
            <person name="Dodds P.N."/>
            <person name="Hirsch C.D."/>
            <person name="Kianian S.F."/>
            <person name="Figueroa M."/>
        </authorList>
    </citation>
    <scope>NUCLEOTIDE SEQUENCE [LARGE SCALE GENOMIC DNA]</scope>
    <source>
        <strain evidence="1">12NC29</strain>
    </source>
</reference>
<name>A0A2N5T3A8_9BASI</name>
<evidence type="ECO:0000313" key="2">
    <source>
        <dbReference type="Proteomes" id="UP000235388"/>
    </source>
</evidence>
<organism evidence="1 2">
    <name type="scientific">Puccinia coronata f. sp. avenae</name>
    <dbReference type="NCBI Taxonomy" id="200324"/>
    <lineage>
        <taxon>Eukaryota</taxon>
        <taxon>Fungi</taxon>
        <taxon>Dikarya</taxon>
        <taxon>Basidiomycota</taxon>
        <taxon>Pucciniomycotina</taxon>
        <taxon>Pucciniomycetes</taxon>
        <taxon>Pucciniales</taxon>
        <taxon>Pucciniaceae</taxon>
        <taxon>Puccinia</taxon>
    </lineage>
</organism>
<dbReference type="Proteomes" id="UP000235388">
    <property type="component" value="Unassembled WGS sequence"/>
</dbReference>
<gene>
    <name evidence="1" type="ORF">PCANC_11959</name>
</gene>